<comment type="caution">
    <text evidence="1">The sequence shown here is derived from an EMBL/GenBank/DDBJ whole genome shotgun (WGS) entry which is preliminary data.</text>
</comment>
<sequence>MENELKRVSGRVKVEIADIEIEVLLIENGRRVITETKVFSILGKNRCKAKVDGWPAFICKNLIPFINNELKKDLLITTLYLFLGKKVKAYDVKIIPQVANLYISAYELGSLHKGQRSVLSHSLKLIQELAEKGIMFHIDEATRNQSDN</sequence>
<name>A0ABN0RFI5_9LIST</name>
<gene>
    <name evidence="1" type="ORF">MFLO_07662</name>
</gene>
<evidence type="ECO:0000313" key="2">
    <source>
        <dbReference type="Proteomes" id="UP000019249"/>
    </source>
</evidence>
<reference evidence="1 2" key="1">
    <citation type="journal article" date="2014" name="Int. J. Syst. Evol. Microbiol.">
        <title>Listeria floridensis sp. nov., Listeria aquatica sp. nov., Listeria cornellensis sp. nov., Listeria riparia sp. nov. and Listeria grandensis sp. nov., from agricultural and natural environments.</title>
        <authorList>
            <person name="den Bakker H.C."/>
            <person name="Warchocki S."/>
            <person name="Wright E.M."/>
            <person name="Allred A.F."/>
            <person name="Ahlstrom C."/>
            <person name="Manuel C.S."/>
            <person name="Stasiewicz M.J."/>
            <person name="Burrell A."/>
            <person name="Roof S."/>
            <person name="Strawn L."/>
            <person name="Fortes E.D."/>
            <person name="Nightingale K.K."/>
            <person name="Kephart D."/>
            <person name="Wiedmann M."/>
        </authorList>
    </citation>
    <scope>NUCLEOTIDE SEQUENCE [LARGE SCALE GENOMIC DNA]</scope>
    <source>
        <strain evidence="1 2">FSL S10-1187</strain>
    </source>
</reference>
<dbReference type="Proteomes" id="UP000019249">
    <property type="component" value="Unassembled WGS sequence"/>
</dbReference>
<evidence type="ECO:0000313" key="1">
    <source>
        <dbReference type="EMBL" id="EUJ32046.1"/>
    </source>
</evidence>
<dbReference type="EMBL" id="AODF01000014">
    <property type="protein sequence ID" value="EUJ32046.1"/>
    <property type="molecule type" value="Genomic_DNA"/>
</dbReference>
<accession>A0ABN0RFI5</accession>
<organism evidence="1 2">
    <name type="scientific">Listeria floridensis FSL S10-1187</name>
    <dbReference type="NCBI Taxonomy" id="1265817"/>
    <lineage>
        <taxon>Bacteria</taxon>
        <taxon>Bacillati</taxon>
        <taxon>Bacillota</taxon>
        <taxon>Bacilli</taxon>
        <taxon>Bacillales</taxon>
        <taxon>Listeriaceae</taxon>
        <taxon>Listeria</taxon>
    </lineage>
</organism>
<dbReference type="RefSeq" id="WP_036097220.1">
    <property type="nucleotide sequence ID" value="NZ_AODF01000014.1"/>
</dbReference>
<protein>
    <submittedName>
        <fullName evidence="1">Uncharacterized protein</fullName>
    </submittedName>
</protein>
<proteinExistence type="predicted"/>
<keyword evidence="2" id="KW-1185">Reference proteome</keyword>